<comment type="caution">
    <text evidence="1">The sequence shown here is derived from an EMBL/GenBank/DDBJ whole genome shotgun (WGS) entry which is preliminary data.</text>
</comment>
<dbReference type="Proteomes" id="UP001140453">
    <property type="component" value="Unassembled WGS sequence"/>
</dbReference>
<dbReference type="EMBL" id="JAPEVB010000001">
    <property type="protein sequence ID" value="KAJ4396143.1"/>
    <property type="molecule type" value="Genomic_DNA"/>
</dbReference>
<reference evidence="1" key="1">
    <citation type="submission" date="2022-10" db="EMBL/GenBank/DDBJ databases">
        <title>Tapping the CABI collections for fungal endophytes: first genome assemblies for Collariella, Neodidymelliopsis, Ascochyta clinopodiicola, Didymella pomorum, Didymosphaeria variabile, Neocosmospora piperis and Neocucurbitaria cava.</title>
        <authorList>
            <person name="Hill R."/>
        </authorList>
    </citation>
    <scope>NUCLEOTIDE SEQUENCE</scope>
    <source>
        <strain evidence="1">IMI 355082</strain>
    </source>
</reference>
<dbReference type="OrthoDB" id="61113at2759"/>
<organism evidence="1 2">
    <name type="scientific">Gnomoniopsis smithogilvyi</name>
    <dbReference type="NCBI Taxonomy" id="1191159"/>
    <lineage>
        <taxon>Eukaryota</taxon>
        <taxon>Fungi</taxon>
        <taxon>Dikarya</taxon>
        <taxon>Ascomycota</taxon>
        <taxon>Pezizomycotina</taxon>
        <taxon>Sordariomycetes</taxon>
        <taxon>Sordariomycetidae</taxon>
        <taxon>Diaporthales</taxon>
        <taxon>Gnomoniaceae</taxon>
        <taxon>Gnomoniopsis</taxon>
    </lineage>
</organism>
<protein>
    <submittedName>
        <fullName evidence="1">Uncharacterized protein</fullName>
    </submittedName>
</protein>
<evidence type="ECO:0000313" key="2">
    <source>
        <dbReference type="Proteomes" id="UP001140453"/>
    </source>
</evidence>
<proteinExistence type="predicted"/>
<accession>A0A9W8Z1S2</accession>
<dbReference type="AlphaFoldDB" id="A0A9W8Z1S2"/>
<evidence type="ECO:0000313" key="1">
    <source>
        <dbReference type="EMBL" id="KAJ4396143.1"/>
    </source>
</evidence>
<gene>
    <name evidence="1" type="ORF">N0V93_000361</name>
</gene>
<keyword evidence="2" id="KW-1185">Reference proteome</keyword>
<name>A0A9W8Z1S2_9PEZI</name>
<sequence>MNDLSLSVWYLESIISCCTVTDGDAVAAKNLPGFWADPHFRQNWPTSPLEYYMIRITKRFLNNSLTGREIERHLKAVHPDTSRIVGYVRWNWSGECYASSSNGKRTADSSSFWYAWNEPYACQSYCSYRSLMAGSTWTS</sequence>